<keyword evidence="1" id="KW-1133">Transmembrane helix</keyword>
<dbReference type="RefSeq" id="XP_049318631.1">
    <property type="nucleotide sequence ID" value="XM_049462674.1"/>
</dbReference>
<keyword evidence="2" id="KW-1185">Reference proteome</keyword>
<sequence>MDMYRFTSSDIPKDTILYPILKHELTQSLQILDTIKPVERRQKRSINSLGTAWKFIAGSPEHEDLDVITKNLNEINNNNNKQVLINNIFNEKINNISMIVNNLLNNIRKDTYIKNETIINLQNRIRLIKEELINIKYAIQWAKKDILNTLLLNKNEIEIALENLENDEIPFKNAEEVLEISNINVISQNMTIFYMVKIPLTIKENFQKIILRPVLKSDKSIINIECNKILKGKKEIYGIKENCDSFKKIEICKRNQVINISNNTCIPRIINSLNSSCTVTNGQHIQQIEEVKPGTILLNGFQGVIDADGMQKNLSGTHLINFHNSTLKINHQFYINYDLVPLPAIPAVLQPAPIERNRIELLSLQALKEFHIDNIRRINLLKAATISNSSLSLGAVATITLGLIFFRKFWRKHQNRIIISSSLDLNQMPPANIDPKEIKDLSSDQNTYINFNNLPYF</sequence>
<keyword evidence="1" id="KW-0472">Membrane</keyword>
<reference evidence="2" key="1">
    <citation type="submission" date="2025-05" db="UniProtKB">
        <authorList>
            <consortium name="RefSeq"/>
        </authorList>
    </citation>
    <scope>NUCLEOTIDE SEQUENCE [LARGE SCALE GENOMIC DNA]</scope>
</reference>
<dbReference type="GeneID" id="125780376"/>
<gene>
    <name evidence="3" type="primary">LOC125780376</name>
</gene>
<keyword evidence="1" id="KW-0812">Transmembrane</keyword>
<proteinExistence type="predicted"/>
<protein>
    <submittedName>
        <fullName evidence="3">Uncharacterized protein LOC125780376</fullName>
    </submittedName>
</protein>
<evidence type="ECO:0000256" key="1">
    <source>
        <dbReference type="SAM" id="Phobius"/>
    </source>
</evidence>
<organism evidence="2 3">
    <name type="scientific">Bactrocera dorsalis</name>
    <name type="common">Oriental fruit fly</name>
    <name type="synonym">Dacus dorsalis</name>
    <dbReference type="NCBI Taxonomy" id="27457"/>
    <lineage>
        <taxon>Eukaryota</taxon>
        <taxon>Metazoa</taxon>
        <taxon>Ecdysozoa</taxon>
        <taxon>Arthropoda</taxon>
        <taxon>Hexapoda</taxon>
        <taxon>Insecta</taxon>
        <taxon>Pterygota</taxon>
        <taxon>Neoptera</taxon>
        <taxon>Endopterygota</taxon>
        <taxon>Diptera</taxon>
        <taxon>Brachycera</taxon>
        <taxon>Muscomorpha</taxon>
        <taxon>Tephritoidea</taxon>
        <taxon>Tephritidae</taxon>
        <taxon>Bactrocera</taxon>
        <taxon>Bactrocera</taxon>
    </lineage>
</organism>
<evidence type="ECO:0000313" key="3">
    <source>
        <dbReference type="RefSeq" id="XP_049318631.1"/>
    </source>
</evidence>
<name>A0ABM3KAY6_BACDO</name>
<dbReference type="Proteomes" id="UP001652620">
    <property type="component" value="Chromosome 1"/>
</dbReference>
<dbReference type="Pfam" id="PF07253">
    <property type="entry name" value="Gypsy"/>
    <property type="match status" value="1"/>
</dbReference>
<reference evidence="3" key="2">
    <citation type="submission" date="2025-08" db="UniProtKB">
        <authorList>
            <consortium name="RefSeq"/>
        </authorList>
    </citation>
    <scope>IDENTIFICATION</scope>
    <source>
        <tissue evidence="3">Adult</tissue>
    </source>
</reference>
<evidence type="ECO:0000313" key="2">
    <source>
        <dbReference type="Proteomes" id="UP001652620"/>
    </source>
</evidence>
<accession>A0ABM3KAY6</accession>
<dbReference type="InterPro" id="IPR009882">
    <property type="entry name" value="Gypsy"/>
</dbReference>
<feature type="transmembrane region" description="Helical" evidence="1">
    <location>
        <begin position="386"/>
        <end position="406"/>
    </location>
</feature>